<evidence type="ECO:0000256" key="8">
    <source>
        <dbReference type="SAM" id="Phobius"/>
    </source>
</evidence>
<keyword evidence="10" id="KW-1185">Reference proteome</keyword>
<proteinExistence type="predicted"/>
<keyword evidence="6 8" id="KW-0472">Membrane</keyword>
<evidence type="ECO:0000256" key="5">
    <source>
        <dbReference type="ARBA" id="ARBA00022989"/>
    </source>
</evidence>
<reference evidence="9" key="1">
    <citation type="submission" date="2020-10" db="EMBL/GenBank/DDBJ databases">
        <title>Taxonomic study of unclassified bacteria belonging to the class Ktedonobacteria.</title>
        <authorList>
            <person name="Yabe S."/>
            <person name="Wang C.M."/>
            <person name="Zheng Y."/>
            <person name="Sakai Y."/>
            <person name="Cavaletti L."/>
            <person name="Monciardini P."/>
            <person name="Donadio S."/>
        </authorList>
    </citation>
    <scope>NUCLEOTIDE SEQUENCE</scope>
    <source>
        <strain evidence="9">SOSP1-1</strain>
    </source>
</reference>
<feature type="transmembrane region" description="Helical" evidence="8">
    <location>
        <begin position="199"/>
        <end position="218"/>
    </location>
</feature>
<feature type="region of interest" description="Disordered" evidence="7">
    <location>
        <begin position="141"/>
        <end position="166"/>
    </location>
</feature>
<organism evidence="9 10">
    <name type="scientific">Ktedonospora formicarum</name>
    <dbReference type="NCBI Taxonomy" id="2778364"/>
    <lineage>
        <taxon>Bacteria</taxon>
        <taxon>Bacillati</taxon>
        <taxon>Chloroflexota</taxon>
        <taxon>Ktedonobacteria</taxon>
        <taxon>Ktedonobacterales</taxon>
        <taxon>Ktedonobacteraceae</taxon>
        <taxon>Ktedonospora</taxon>
    </lineage>
</organism>
<evidence type="ECO:0000256" key="6">
    <source>
        <dbReference type="ARBA" id="ARBA00023136"/>
    </source>
</evidence>
<keyword evidence="3" id="KW-1003">Cell membrane</keyword>
<dbReference type="PANTHER" id="PTHR23513:SF11">
    <property type="entry name" value="STAPHYLOFERRIN A TRANSPORTER"/>
    <property type="match status" value="1"/>
</dbReference>
<sequence>MKSLFPVLRQDRIFTLYQIFQQPSNMCSWVQIVAMGLIVHELTGSAVSLGVSLLLGSIPQAILGLWGGVIADHYPRRTVMLVTQFQMLLLAAVMSVLVGFQVVPVWSLYVSIALTSVLRAFNQGAQRGYVGEMLVGWKNPDQEDAPNSGCKEPSWEDALASDDKEPNRKDALTFDAKASQVTWVLASALTGLFASQGDWFWVFVLNAASFVPILWLIWRGPYGREYPVARNEERLTLLGMWQQIKSLVDAVEHLKDSAARELTLFCVTTFALGTVGASMPVIVQEMHGGKAYTVLYAAQAVGSLLACFAMRWFRQGSGWLLFCGASAVYGLVLPMWWEALAVIALFLLLDVTTMRTKVFLQHKTPDALCGRVSSVYALINTGGWGVSGWIAGMLIPEVGVTATELGGAALGALGVGIVRLKFGPRERDAK</sequence>
<evidence type="ECO:0000313" key="9">
    <source>
        <dbReference type="EMBL" id="GHO47948.1"/>
    </source>
</evidence>
<dbReference type="CDD" id="cd06173">
    <property type="entry name" value="MFS_MefA_like"/>
    <property type="match status" value="1"/>
</dbReference>
<evidence type="ECO:0000256" key="7">
    <source>
        <dbReference type="SAM" id="MobiDB-lite"/>
    </source>
</evidence>
<dbReference type="Proteomes" id="UP000612362">
    <property type="component" value="Unassembled WGS sequence"/>
</dbReference>
<evidence type="ECO:0000256" key="3">
    <source>
        <dbReference type="ARBA" id="ARBA00022475"/>
    </source>
</evidence>
<protein>
    <submittedName>
        <fullName evidence="9">MFS transporter</fullName>
    </submittedName>
</protein>
<comment type="subcellular location">
    <subcellularLocation>
        <location evidence="1">Cell membrane</location>
        <topology evidence="1">Multi-pass membrane protein</topology>
    </subcellularLocation>
</comment>
<feature type="transmembrane region" description="Helical" evidence="8">
    <location>
        <begin position="45"/>
        <end position="66"/>
    </location>
</feature>
<dbReference type="SUPFAM" id="SSF103473">
    <property type="entry name" value="MFS general substrate transporter"/>
    <property type="match status" value="2"/>
</dbReference>
<keyword evidence="5 8" id="KW-1133">Transmembrane helix</keyword>
<dbReference type="EMBL" id="BNJF01000003">
    <property type="protein sequence ID" value="GHO47948.1"/>
    <property type="molecule type" value="Genomic_DNA"/>
</dbReference>
<name>A0A8J3I6E1_9CHLR</name>
<dbReference type="Pfam" id="PF05977">
    <property type="entry name" value="MFS_3"/>
    <property type="match status" value="2"/>
</dbReference>
<keyword evidence="4 8" id="KW-0812">Transmembrane</keyword>
<gene>
    <name evidence="9" type="ORF">KSX_61110</name>
</gene>
<accession>A0A8J3I6E1</accession>
<dbReference type="InterPro" id="IPR036259">
    <property type="entry name" value="MFS_trans_sf"/>
</dbReference>
<evidence type="ECO:0000256" key="4">
    <source>
        <dbReference type="ARBA" id="ARBA00022692"/>
    </source>
</evidence>
<feature type="transmembrane region" description="Helical" evidence="8">
    <location>
        <begin position="294"/>
        <end position="313"/>
    </location>
</feature>
<dbReference type="Gene3D" id="1.20.1250.20">
    <property type="entry name" value="MFS general substrate transporter like domains"/>
    <property type="match status" value="1"/>
</dbReference>
<evidence type="ECO:0000313" key="10">
    <source>
        <dbReference type="Proteomes" id="UP000612362"/>
    </source>
</evidence>
<evidence type="ECO:0000256" key="2">
    <source>
        <dbReference type="ARBA" id="ARBA00022448"/>
    </source>
</evidence>
<dbReference type="AlphaFoldDB" id="A0A8J3I6E1"/>
<dbReference type="PANTHER" id="PTHR23513">
    <property type="entry name" value="INTEGRAL MEMBRANE EFFLUX PROTEIN-RELATED"/>
    <property type="match status" value="1"/>
</dbReference>
<dbReference type="GO" id="GO:0005886">
    <property type="term" value="C:plasma membrane"/>
    <property type="evidence" value="ECO:0007669"/>
    <property type="project" value="UniProtKB-SubCell"/>
</dbReference>
<feature type="transmembrane region" description="Helical" evidence="8">
    <location>
        <begin position="319"/>
        <end position="349"/>
    </location>
</feature>
<comment type="caution">
    <text evidence="9">The sequence shown here is derived from an EMBL/GenBank/DDBJ whole genome shotgun (WGS) entry which is preliminary data.</text>
</comment>
<dbReference type="InterPro" id="IPR010290">
    <property type="entry name" value="TM_effector"/>
</dbReference>
<evidence type="ECO:0000256" key="1">
    <source>
        <dbReference type="ARBA" id="ARBA00004651"/>
    </source>
</evidence>
<keyword evidence="2" id="KW-0813">Transport</keyword>